<dbReference type="PANTHER" id="PTHR11106:SF27">
    <property type="entry name" value="MACRO DOMAIN-CONTAINING PROTEIN"/>
    <property type="match status" value="1"/>
</dbReference>
<dbReference type="Proteomes" id="UP000001514">
    <property type="component" value="Unassembled WGS sequence"/>
</dbReference>
<evidence type="ECO:0000313" key="2">
    <source>
        <dbReference type="EMBL" id="EFJ21558.1"/>
    </source>
</evidence>
<evidence type="ECO:0000259" key="1">
    <source>
        <dbReference type="PROSITE" id="PS51154"/>
    </source>
</evidence>
<dbReference type="InterPro" id="IPR043472">
    <property type="entry name" value="Macro_dom-like"/>
</dbReference>
<name>D8S231_SELML</name>
<sequence>MGKGSQEKRGKSYNLGDSCKLVLREGDIADGKSDAIVNTAHEWLLGGGGVDGGGKNSLGNFKILSFGSSNPSCCWQGATGSLPRTPQLSSRRTPGFSLRVSKIIHTVGVAYKKTFSEEQARKSVETLKNAYKNSLEVARSQGIKFTAFPALSCGINGFPLAKAAQIALETIQEEAHGFSEASHYVLSAALPPLTCDAAASQIDFVFSYITDYALIISLAS</sequence>
<dbReference type="AlphaFoldDB" id="D8S231"/>
<protein>
    <recommendedName>
        <fullName evidence="1">Macro domain-containing protein</fullName>
    </recommendedName>
</protein>
<dbReference type="Gene3D" id="3.40.220.10">
    <property type="entry name" value="Leucine Aminopeptidase, subunit E, domain 1"/>
    <property type="match status" value="1"/>
</dbReference>
<gene>
    <name evidence="2" type="ORF">SELMODRAFT_417393</name>
</gene>
<dbReference type="eggNOG" id="KOG2633">
    <property type="taxonomic scope" value="Eukaryota"/>
</dbReference>
<dbReference type="Gramene" id="EFJ21558">
    <property type="protein sequence ID" value="EFJ21558"/>
    <property type="gene ID" value="SELMODRAFT_417393"/>
</dbReference>
<evidence type="ECO:0000313" key="3">
    <source>
        <dbReference type="Proteomes" id="UP000001514"/>
    </source>
</evidence>
<dbReference type="InParanoid" id="D8S231"/>
<dbReference type="HOGENOM" id="CLU_046550_5_0_1"/>
<dbReference type="KEGG" id="smo:SELMODRAFT_417393"/>
<reference evidence="2 3" key="1">
    <citation type="journal article" date="2011" name="Science">
        <title>The Selaginella genome identifies genetic changes associated with the evolution of vascular plants.</title>
        <authorList>
            <person name="Banks J.A."/>
            <person name="Nishiyama T."/>
            <person name="Hasebe M."/>
            <person name="Bowman J.L."/>
            <person name="Gribskov M."/>
            <person name="dePamphilis C."/>
            <person name="Albert V.A."/>
            <person name="Aono N."/>
            <person name="Aoyama T."/>
            <person name="Ambrose B.A."/>
            <person name="Ashton N.W."/>
            <person name="Axtell M.J."/>
            <person name="Barker E."/>
            <person name="Barker M.S."/>
            <person name="Bennetzen J.L."/>
            <person name="Bonawitz N.D."/>
            <person name="Chapple C."/>
            <person name="Cheng C."/>
            <person name="Correa L.G."/>
            <person name="Dacre M."/>
            <person name="DeBarry J."/>
            <person name="Dreyer I."/>
            <person name="Elias M."/>
            <person name="Engstrom E.M."/>
            <person name="Estelle M."/>
            <person name="Feng L."/>
            <person name="Finet C."/>
            <person name="Floyd S.K."/>
            <person name="Frommer W.B."/>
            <person name="Fujita T."/>
            <person name="Gramzow L."/>
            <person name="Gutensohn M."/>
            <person name="Harholt J."/>
            <person name="Hattori M."/>
            <person name="Heyl A."/>
            <person name="Hirai T."/>
            <person name="Hiwatashi Y."/>
            <person name="Ishikawa M."/>
            <person name="Iwata M."/>
            <person name="Karol K.G."/>
            <person name="Koehler B."/>
            <person name="Kolukisaoglu U."/>
            <person name="Kubo M."/>
            <person name="Kurata T."/>
            <person name="Lalonde S."/>
            <person name="Li K."/>
            <person name="Li Y."/>
            <person name="Litt A."/>
            <person name="Lyons E."/>
            <person name="Manning G."/>
            <person name="Maruyama T."/>
            <person name="Michael T.P."/>
            <person name="Mikami K."/>
            <person name="Miyazaki S."/>
            <person name="Morinaga S."/>
            <person name="Murata T."/>
            <person name="Mueller-Roeber B."/>
            <person name="Nelson D.R."/>
            <person name="Obara M."/>
            <person name="Oguri Y."/>
            <person name="Olmstead R.G."/>
            <person name="Onodera N."/>
            <person name="Petersen B.L."/>
            <person name="Pils B."/>
            <person name="Prigge M."/>
            <person name="Rensing S.A."/>
            <person name="Riano-Pachon D.M."/>
            <person name="Roberts A.W."/>
            <person name="Sato Y."/>
            <person name="Scheller H.V."/>
            <person name="Schulz B."/>
            <person name="Schulz C."/>
            <person name="Shakirov E.V."/>
            <person name="Shibagaki N."/>
            <person name="Shinohara N."/>
            <person name="Shippen D.E."/>
            <person name="Soerensen I."/>
            <person name="Sotooka R."/>
            <person name="Sugimoto N."/>
            <person name="Sugita M."/>
            <person name="Sumikawa N."/>
            <person name="Tanurdzic M."/>
            <person name="Theissen G."/>
            <person name="Ulvskov P."/>
            <person name="Wakazuki S."/>
            <person name="Weng J.K."/>
            <person name="Willats W.W."/>
            <person name="Wipf D."/>
            <person name="Wolf P.G."/>
            <person name="Yang L."/>
            <person name="Zimmer A.D."/>
            <person name="Zhu Q."/>
            <person name="Mitros T."/>
            <person name="Hellsten U."/>
            <person name="Loque D."/>
            <person name="Otillar R."/>
            <person name="Salamov A."/>
            <person name="Schmutz J."/>
            <person name="Shapiro H."/>
            <person name="Lindquist E."/>
            <person name="Lucas S."/>
            <person name="Rokhsar D."/>
            <person name="Grigoriev I.V."/>
        </authorList>
    </citation>
    <scope>NUCLEOTIDE SEQUENCE [LARGE SCALE GENOMIC DNA]</scope>
</reference>
<dbReference type="PANTHER" id="PTHR11106">
    <property type="entry name" value="GANGLIOSIDE INDUCED DIFFERENTIATION ASSOCIATED PROTEIN 2-RELATED"/>
    <property type="match status" value="1"/>
</dbReference>
<dbReference type="InterPro" id="IPR002589">
    <property type="entry name" value="Macro_dom"/>
</dbReference>
<accession>D8S231</accession>
<dbReference type="SUPFAM" id="SSF52949">
    <property type="entry name" value="Macro domain-like"/>
    <property type="match status" value="1"/>
</dbReference>
<dbReference type="STRING" id="88036.D8S231"/>
<proteinExistence type="predicted"/>
<dbReference type="Pfam" id="PF01661">
    <property type="entry name" value="Macro"/>
    <property type="match status" value="1"/>
</dbReference>
<dbReference type="EMBL" id="GL377599">
    <property type="protein sequence ID" value="EFJ21558.1"/>
    <property type="molecule type" value="Genomic_DNA"/>
</dbReference>
<dbReference type="SMART" id="SM00506">
    <property type="entry name" value="A1pp"/>
    <property type="match status" value="1"/>
</dbReference>
<dbReference type="PROSITE" id="PS51154">
    <property type="entry name" value="MACRO"/>
    <property type="match status" value="1"/>
</dbReference>
<feature type="domain" description="Macro" evidence="1">
    <location>
        <begin position="8"/>
        <end position="194"/>
    </location>
</feature>
<keyword evidence="3" id="KW-1185">Reference proteome</keyword>
<organism evidence="3">
    <name type="scientific">Selaginella moellendorffii</name>
    <name type="common">Spikemoss</name>
    <dbReference type="NCBI Taxonomy" id="88036"/>
    <lineage>
        <taxon>Eukaryota</taxon>
        <taxon>Viridiplantae</taxon>
        <taxon>Streptophyta</taxon>
        <taxon>Embryophyta</taxon>
        <taxon>Tracheophyta</taxon>
        <taxon>Lycopodiopsida</taxon>
        <taxon>Selaginellales</taxon>
        <taxon>Selaginellaceae</taxon>
        <taxon>Selaginella</taxon>
    </lineage>
</organism>